<feature type="active site" description="Nucleophile" evidence="7">
    <location>
        <position position="113"/>
    </location>
</feature>
<evidence type="ECO:0000256" key="6">
    <source>
        <dbReference type="ARBA" id="ARBA00023316"/>
    </source>
</evidence>
<evidence type="ECO:0000313" key="9">
    <source>
        <dbReference type="EMBL" id="MCU9837872.1"/>
    </source>
</evidence>
<dbReference type="PANTHER" id="PTHR30582:SF2">
    <property type="entry name" value="L,D-TRANSPEPTIDASE YCIB-RELATED"/>
    <property type="match status" value="1"/>
</dbReference>
<organism evidence="9 10">
    <name type="scientific">Ruegeria marisflavi</name>
    <dbReference type="NCBI Taxonomy" id="2984152"/>
    <lineage>
        <taxon>Bacteria</taxon>
        <taxon>Pseudomonadati</taxon>
        <taxon>Pseudomonadota</taxon>
        <taxon>Alphaproteobacteria</taxon>
        <taxon>Rhodobacterales</taxon>
        <taxon>Roseobacteraceae</taxon>
        <taxon>Ruegeria</taxon>
    </lineage>
</organism>
<dbReference type="PANTHER" id="PTHR30582">
    <property type="entry name" value="L,D-TRANSPEPTIDASE"/>
    <property type="match status" value="1"/>
</dbReference>
<dbReference type="Proteomes" id="UP001321014">
    <property type="component" value="Unassembled WGS sequence"/>
</dbReference>
<proteinExistence type="inferred from homology"/>
<evidence type="ECO:0000256" key="4">
    <source>
        <dbReference type="ARBA" id="ARBA00022960"/>
    </source>
</evidence>
<keyword evidence="4 7" id="KW-0133">Cell shape</keyword>
<keyword evidence="6 7" id="KW-0961">Cell wall biogenesis/degradation</keyword>
<dbReference type="Pfam" id="PF03734">
    <property type="entry name" value="YkuD"/>
    <property type="match status" value="1"/>
</dbReference>
<evidence type="ECO:0000256" key="2">
    <source>
        <dbReference type="ARBA" id="ARBA00005992"/>
    </source>
</evidence>
<reference evidence="9 10" key="1">
    <citation type="submission" date="2022-10" db="EMBL/GenBank/DDBJ databases">
        <title>Ruegeria sp. nov., isolated from ocean surface water.</title>
        <authorList>
            <person name="He W."/>
            <person name="Wang L."/>
            <person name="Zhang D.-F."/>
        </authorList>
    </citation>
    <scope>NUCLEOTIDE SEQUENCE [LARGE SCALE GENOMIC DNA]</scope>
    <source>
        <strain evidence="9 10">WL0004</strain>
    </source>
</reference>
<dbReference type="SUPFAM" id="SSF141523">
    <property type="entry name" value="L,D-transpeptidase catalytic domain-like"/>
    <property type="match status" value="1"/>
</dbReference>
<evidence type="ECO:0000256" key="1">
    <source>
        <dbReference type="ARBA" id="ARBA00004752"/>
    </source>
</evidence>
<dbReference type="EMBL" id="JAOVQN010000007">
    <property type="protein sequence ID" value="MCU9837872.1"/>
    <property type="molecule type" value="Genomic_DNA"/>
</dbReference>
<keyword evidence="10" id="KW-1185">Reference proteome</keyword>
<evidence type="ECO:0000256" key="3">
    <source>
        <dbReference type="ARBA" id="ARBA00022679"/>
    </source>
</evidence>
<dbReference type="CDD" id="cd16913">
    <property type="entry name" value="YkuD_like"/>
    <property type="match status" value="1"/>
</dbReference>
<dbReference type="PROSITE" id="PS52029">
    <property type="entry name" value="LD_TPASE"/>
    <property type="match status" value="1"/>
</dbReference>
<keyword evidence="3" id="KW-0808">Transferase</keyword>
<evidence type="ECO:0000256" key="5">
    <source>
        <dbReference type="ARBA" id="ARBA00022984"/>
    </source>
</evidence>
<protein>
    <submittedName>
        <fullName evidence="9">L,D-transpeptidase</fullName>
    </submittedName>
</protein>
<comment type="similarity">
    <text evidence="2">Belongs to the YkuD family.</text>
</comment>
<dbReference type="InterPro" id="IPR038063">
    <property type="entry name" value="Transpep_catalytic_dom"/>
</dbReference>
<evidence type="ECO:0000313" key="10">
    <source>
        <dbReference type="Proteomes" id="UP001321014"/>
    </source>
</evidence>
<evidence type="ECO:0000256" key="7">
    <source>
        <dbReference type="PROSITE-ProRule" id="PRU01373"/>
    </source>
</evidence>
<dbReference type="Gene3D" id="2.40.440.10">
    <property type="entry name" value="L,D-transpeptidase catalytic domain-like"/>
    <property type="match status" value="1"/>
</dbReference>
<dbReference type="InterPro" id="IPR050979">
    <property type="entry name" value="LD-transpeptidase"/>
</dbReference>
<evidence type="ECO:0000259" key="8">
    <source>
        <dbReference type="PROSITE" id="PS52029"/>
    </source>
</evidence>
<name>A0ABT2WPP5_9RHOB</name>
<feature type="domain" description="L,D-TPase catalytic" evidence="8">
    <location>
        <begin position="26"/>
        <end position="141"/>
    </location>
</feature>
<sequence length="142" mass="15869">MRVFYRILVLGIFLIVTVNQGLAQLLLIDIDLSEQRMQVLDSGAVTHDWPVSTARPGKCTPTGTFTPYLLKREHYSTLYDGAPMPFSIFFSGNYAIHGTTQTDRLGTPASAGCVRLDPENAEVLFNRVREVGKEETRVVIHE</sequence>
<accession>A0ABT2WPP5</accession>
<dbReference type="InterPro" id="IPR005490">
    <property type="entry name" value="LD_TPept_cat_dom"/>
</dbReference>
<gene>
    <name evidence="9" type="ORF">OEZ49_08840</name>
</gene>
<comment type="pathway">
    <text evidence="1 7">Cell wall biogenesis; peptidoglycan biosynthesis.</text>
</comment>
<feature type="active site" description="Proton donor/acceptor" evidence="7">
    <location>
        <position position="97"/>
    </location>
</feature>
<keyword evidence="5 7" id="KW-0573">Peptidoglycan synthesis</keyword>
<comment type="caution">
    <text evidence="9">The sequence shown here is derived from an EMBL/GenBank/DDBJ whole genome shotgun (WGS) entry which is preliminary data.</text>
</comment>